<dbReference type="AlphaFoldDB" id="A0A850PBK7"/>
<gene>
    <name evidence="2" type="ORF">HUK82_04950</name>
</gene>
<evidence type="ECO:0000313" key="2">
    <source>
        <dbReference type="EMBL" id="NVN39910.1"/>
    </source>
</evidence>
<evidence type="ECO:0000256" key="1">
    <source>
        <dbReference type="SAM" id="Phobius"/>
    </source>
</evidence>
<name>A0A850PBK7_9PROT</name>
<dbReference type="EMBL" id="JABXXR010000020">
    <property type="protein sequence ID" value="NVN39910.1"/>
    <property type="molecule type" value="Genomic_DNA"/>
</dbReference>
<keyword evidence="1" id="KW-0472">Membrane</keyword>
<organism evidence="2 3">
    <name type="scientific">Ameyamaea chiangmaiensis</name>
    <dbReference type="NCBI Taxonomy" id="442969"/>
    <lineage>
        <taxon>Bacteria</taxon>
        <taxon>Pseudomonadati</taxon>
        <taxon>Pseudomonadota</taxon>
        <taxon>Alphaproteobacteria</taxon>
        <taxon>Acetobacterales</taxon>
        <taxon>Acetobacteraceae</taxon>
        <taxon>Ameyamaea</taxon>
    </lineage>
</organism>
<feature type="transmembrane region" description="Helical" evidence="1">
    <location>
        <begin position="92"/>
        <end position="113"/>
    </location>
</feature>
<reference evidence="2 3" key="1">
    <citation type="submission" date="2020-06" db="EMBL/GenBank/DDBJ databases">
        <title>Description of novel acetic acid bacteria.</title>
        <authorList>
            <person name="Sombolestani A."/>
        </authorList>
    </citation>
    <scope>NUCLEOTIDE SEQUENCE [LARGE SCALE GENOMIC DNA]</scope>
    <source>
        <strain evidence="2 3">LMG 27010</strain>
    </source>
</reference>
<feature type="transmembrane region" description="Helical" evidence="1">
    <location>
        <begin position="23"/>
        <end position="42"/>
    </location>
</feature>
<accession>A0A850PBK7</accession>
<keyword evidence="1" id="KW-1133">Transmembrane helix</keyword>
<sequence length="123" mass="13534">MVGTIVSEIYGNIQTIAATKHTILWGLLVLVPCLAFTGLSGYKIAGKAPRGQVLTKLKRMRVIGLNGICILVPCAFFLAMRASELKFGWPFYSIQFLELLAGSINLALLGMNFRDGLRMAWSR</sequence>
<feature type="transmembrane region" description="Helical" evidence="1">
    <location>
        <begin position="62"/>
        <end position="80"/>
    </location>
</feature>
<comment type="caution">
    <text evidence="2">The sequence shown here is derived from an EMBL/GenBank/DDBJ whole genome shotgun (WGS) entry which is preliminary data.</text>
</comment>
<protein>
    <submittedName>
        <fullName evidence="2">Uncharacterized protein</fullName>
    </submittedName>
</protein>
<keyword evidence="3" id="KW-1185">Reference proteome</keyword>
<proteinExistence type="predicted"/>
<dbReference type="Proteomes" id="UP000585665">
    <property type="component" value="Unassembled WGS sequence"/>
</dbReference>
<evidence type="ECO:0000313" key="3">
    <source>
        <dbReference type="Proteomes" id="UP000585665"/>
    </source>
</evidence>
<keyword evidence="1" id="KW-0812">Transmembrane</keyword>